<feature type="repeat" description="TPR" evidence="1">
    <location>
        <begin position="161"/>
        <end position="194"/>
    </location>
</feature>
<proteinExistence type="predicted"/>
<feature type="repeat" description="TPR" evidence="1">
    <location>
        <begin position="127"/>
        <end position="160"/>
    </location>
</feature>
<comment type="caution">
    <text evidence="2">The sequence shown here is derived from an EMBL/GenBank/DDBJ whole genome shotgun (WGS) entry which is preliminary data.</text>
</comment>
<name>A0A2M7CHJ5_9BACT</name>
<dbReference type="Pfam" id="PF13181">
    <property type="entry name" value="TPR_8"/>
    <property type="match status" value="1"/>
</dbReference>
<evidence type="ECO:0000313" key="3">
    <source>
        <dbReference type="Proteomes" id="UP000229966"/>
    </source>
</evidence>
<organism evidence="2 3">
    <name type="scientific">Candidatus Berkelbacteria bacterium CG03_land_8_20_14_0_80_40_36</name>
    <dbReference type="NCBI Taxonomy" id="1974509"/>
    <lineage>
        <taxon>Bacteria</taxon>
        <taxon>Candidatus Berkelbacteria</taxon>
    </lineage>
</organism>
<dbReference type="Pfam" id="PF13432">
    <property type="entry name" value="TPR_16"/>
    <property type="match status" value="1"/>
</dbReference>
<protein>
    <submittedName>
        <fullName evidence="2">Uncharacterized protein</fullName>
    </submittedName>
</protein>
<dbReference type="SMART" id="SM00028">
    <property type="entry name" value="TPR"/>
    <property type="match status" value="2"/>
</dbReference>
<dbReference type="AlphaFoldDB" id="A0A2M7CHJ5"/>
<reference evidence="3" key="1">
    <citation type="submission" date="2017-09" db="EMBL/GenBank/DDBJ databases">
        <title>Depth-based differentiation of microbial function through sediment-hosted aquifers and enrichment of novel symbionts in the deep terrestrial subsurface.</title>
        <authorList>
            <person name="Probst A.J."/>
            <person name="Ladd B."/>
            <person name="Jarett J.K."/>
            <person name="Geller-Mcgrath D.E."/>
            <person name="Sieber C.M.K."/>
            <person name="Emerson J.B."/>
            <person name="Anantharaman K."/>
            <person name="Thomas B.C."/>
            <person name="Malmstrom R."/>
            <person name="Stieglmeier M."/>
            <person name="Klingl A."/>
            <person name="Woyke T."/>
            <person name="Ryan C.M."/>
            <person name="Banfield J.F."/>
        </authorList>
    </citation>
    <scope>NUCLEOTIDE SEQUENCE [LARGE SCALE GENOMIC DNA]</scope>
</reference>
<dbReference type="EMBL" id="PEUM01000096">
    <property type="protein sequence ID" value="PIV25122.1"/>
    <property type="molecule type" value="Genomic_DNA"/>
</dbReference>
<dbReference type="InterPro" id="IPR019734">
    <property type="entry name" value="TPR_rpt"/>
</dbReference>
<evidence type="ECO:0000313" key="2">
    <source>
        <dbReference type="EMBL" id="PIV25122.1"/>
    </source>
</evidence>
<dbReference type="PROSITE" id="PS50005">
    <property type="entry name" value="TPR"/>
    <property type="match status" value="2"/>
</dbReference>
<keyword evidence="1" id="KW-0802">TPR repeat</keyword>
<gene>
    <name evidence="2" type="ORF">COS38_03300</name>
</gene>
<evidence type="ECO:0000256" key="1">
    <source>
        <dbReference type="PROSITE-ProRule" id="PRU00339"/>
    </source>
</evidence>
<accession>A0A2M7CHJ5</accession>
<sequence>MTPFDIIIIGALAIVFVIIIRKIPGDDENQVSNVKKGWNFPSITLSLPKISTAKFNWSVLTKMWKKETVAGASDWRKETAEVEAKKEVPAKLESIMLGHADSLLKQGKIQQAEKIYIDLATKFPNEPKIYSRLGVIYLKQKNYADARDCFLQSLKYDDTEAPRHYNLAMAYIGMNSPEKAKVSLKKALSLDPKDKYQNILDKISGE</sequence>
<dbReference type="Gene3D" id="1.25.40.10">
    <property type="entry name" value="Tetratricopeptide repeat domain"/>
    <property type="match status" value="1"/>
</dbReference>
<dbReference type="SUPFAM" id="SSF48452">
    <property type="entry name" value="TPR-like"/>
    <property type="match status" value="1"/>
</dbReference>
<dbReference type="InterPro" id="IPR011990">
    <property type="entry name" value="TPR-like_helical_dom_sf"/>
</dbReference>
<dbReference type="Proteomes" id="UP000229966">
    <property type="component" value="Unassembled WGS sequence"/>
</dbReference>